<dbReference type="EC" id="3.-.-.-" evidence="5"/>
<dbReference type="InterPro" id="IPR034660">
    <property type="entry name" value="DinB/YfiT-like"/>
</dbReference>
<dbReference type="NCBIfam" id="NF009807">
    <property type="entry name" value="PRK13291.1"/>
    <property type="match status" value="1"/>
</dbReference>
<dbReference type="InterPro" id="IPR024775">
    <property type="entry name" value="DinB-like"/>
</dbReference>
<evidence type="ECO:0000259" key="6">
    <source>
        <dbReference type="Pfam" id="PF12867"/>
    </source>
</evidence>
<name>A0ABS2QIB8_9BACI</name>
<evidence type="ECO:0000313" key="8">
    <source>
        <dbReference type="Proteomes" id="UP000823486"/>
    </source>
</evidence>
<comment type="similarity">
    <text evidence="5">Belongs to the metal hydrolase YfiT family.</text>
</comment>
<sequence>MEDKKYPIGRFVVPHVISEEQKNVWIRDIAAAPGRLKEAVKDFSQEQLDTPYREGGWTVRQVVHHLADSHMNAFIRFKLSLTEDFPTIKPYSEGDWALLPDSSSAYIEASLKLLEGLHTRWEVLLNSMTMEDFKRKFIHPELQTTLDLYTTLALYSWHSRHHTAHITSLKQ</sequence>
<gene>
    <name evidence="7" type="ORF">JOC77_002141</name>
</gene>
<dbReference type="Gene3D" id="1.20.120.450">
    <property type="entry name" value="dinb family like domain"/>
    <property type="match status" value="1"/>
</dbReference>
<keyword evidence="2 5" id="KW-0479">Metal-binding</keyword>
<reference evidence="7 8" key="1">
    <citation type="submission" date="2021-01" db="EMBL/GenBank/DDBJ databases">
        <title>Genomic Encyclopedia of Type Strains, Phase IV (KMG-IV): sequencing the most valuable type-strain genomes for metagenomic binning, comparative biology and taxonomic classification.</title>
        <authorList>
            <person name="Goeker M."/>
        </authorList>
    </citation>
    <scope>NUCLEOTIDE SEQUENCE [LARGE SCALE GENOMIC DNA]</scope>
    <source>
        <strain evidence="7 8">DSM 105482</strain>
    </source>
</reference>
<dbReference type="RefSeq" id="WP_204542741.1">
    <property type="nucleotide sequence ID" value="NZ_JAFBFI010000008.1"/>
</dbReference>
<feature type="domain" description="DinB-like" evidence="6">
    <location>
        <begin position="31"/>
        <end position="166"/>
    </location>
</feature>
<evidence type="ECO:0000256" key="1">
    <source>
        <dbReference type="ARBA" id="ARBA00022490"/>
    </source>
</evidence>
<dbReference type="HAMAP" id="MF_01256">
    <property type="entry name" value="YfiT_hydrol"/>
    <property type="match status" value="1"/>
</dbReference>
<feature type="binding site" evidence="5">
    <location>
        <position position="158"/>
    </location>
    <ligand>
        <name>Zn(2+)</name>
        <dbReference type="ChEBI" id="CHEBI:29105"/>
    </ligand>
</feature>
<evidence type="ECO:0000256" key="2">
    <source>
        <dbReference type="ARBA" id="ARBA00022723"/>
    </source>
</evidence>
<comment type="caution">
    <text evidence="7">The sequence shown here is derived from an EMBL/GenBank/DDBJ whole genome shotgun (WGS) entry which is preliminary data.</text>
</comment>
<comment type="subunit">
    <text evidence="5">Homodimer.</text>
</comment>
<keyword evidence="4 5" id="KW-0862">Zinc</keyword>
<evidence type="ECO:0000256" key="5">
    <source>
        <dbReference type="HAMAP-Rule" id="MF_01256"/>
    </source>
</evidence>
<feature type="binding site" evidence="5">
    <location>
        <position position="162"/>
    </location>
    <ligand>
        <name>Zn(2+)</name>
        <dbReference type="ChEBI" id="CHEBI:29105"/>
    </ligand>
</feature>
<keyword evidence="8" id="KW-1185">Reference proteome</keyword>
<feature type="binding site" evidence="5">
    <location>
        <position position="65"/>
    </location>
    <ligand>
        <name>Zn(2+)</name>
        <dbReference type="ChEBI" id="CHEBI:29105"/>
    </ligand>
</feature>
<dbReference type="EMBL" id="JAFBFI010000008">
    <property type="protein sequence ID" value="MBM7692710.1"/>
    <property type="molecule type" value="Genomic_DNA"/>
</dbReference>
<evidence type="ECO:0000256" key="4">
    <source>
        <dbReference type="ARBA" id="ARBA00022833"/>
    </source>
</evidence>
<dbReference type="SUPFAM" id="SSF109854">
    <property type="entry name" value="DinB/YfiT-like putative metalloenzymes"/>
    <property type="match status" value="1"/>
</dbReference>
<dbReference type="InterPro" id="IPR023774">
    <property type="entry name" value="Put_metal_dep_hydrolase_YfiT"/>
</dbReference>
<keyword evidence="3 5" id="KW-0378">Hydrolase</keyword>
<evidence type="ECO:0000313" key="7">
    <source>
        <dbReference type="EMBL" id="MBM7692710.1"/>
    </source>
</evidence>
<evidence type="ECO:0000256" key="3">
    <source>
        <dbReference type="ARBA" id="ARBA00022801"/>
    </source>
</evidence>
<comment type="function">
    <text evidence="5">Possible metal-dependent hydrolase.</text>
</comment>
<comment type="cofactor">
    <cofactor evidence="5">
        <name>Zn(2+)</name>
        <dbReference type="ChEBI" id="CHEBI:29105"/>
    </cofactor>
    <text evidence="5">Binds 1 zinc ion per subunit.</text>
</comment>
<keyword evidence="1 5" id="KW-0963">Cytoplasm</keyword>
<dbReference type="Pfam" id="PF12867">
    <property type="entry name" value="DinB_2"/>
    <property type="match status" value="1"/>
</dbReference>
<accession>A0ABS2QIB8</accession>
<dbReference type="Proteomes" id="UP000823486">
    <property type="component" value="Unassembled WGS sequence"/>
</dbReference>
<protein>
    <recommendedName>
        <fullName evidence="5">Putative metal-dependent hydrolase JOC77_002141</fullName>
        <ecNumber evidence="5">3.-.-.-</ecNumber>
    </recommendedName>
</protein>
<proteinExistence type="inferred from homology"/>
<comment type="subcellular location">
    <subcellularLocation>
        <location evidence="5">Cytoplasm</location>
    </subcellularLocation>
</comment>
<organism evidence="7 8">
    <name type="scientific">Peribacillus deserti</name>
    <dbReference type="NCBI Taxonomy" id="673318"/>
    <lineage>
        <taxon>Bacteria</taxon>
        <taxon>Bacillati</taxon>
        <taxon>Bacillota</taxon>
        <taxon>Bacilli</taxon>
        <taxon>Bacillales</taxon>
        <taxon>Bacillaceae</taxon>
        <taxon>Peribacillus</taxon>
    </lineage>
</organism>